<evidence type="ECO:0000256" key="4">
    <source>
        <dbReference type="ARBA" id="ARBA00023118"/>
    </source>
</evidence>
<dbReference type="SUPFAM" id="SSF81301">
    <property type="entry name" value="Nucleotidyltransferase"/>
    <property type="match status" value="1"/>
</dbReference>
<keyword evidence="2" id="KW-0548">Nucleotidyltransferase</keyword>
<sequence>MARQLTYEQRIALINKWKNPPGASEQLRLERAERMVKQAVLRHEPFQGLDITVASKGSYPNNTNVRGDSDVDIMVKLNDPIHTEGLAAWWFGQPARYAGPWTRQKLRQEVEDALTNHFGWVDTDHNLAVYVPEVVGSRPSIDVVPCFKWVAYDTTVPGSEYVGSVVYGRNDKRVINWPELQLANGRTKNTNTKYRYKFVVRVLKNVENDLASEGVIKALPSYFSECLIYNVPDNVLLLDDSLDTVVRESLREVYQQVTGAWFSYLRMVEPNGIKKVFGEGQKWTEKDARELIERAWYYLNYES</sequence>
<keyword evidence="1" id="KW-0808">Transferase</keyword>
<dbReference type="InterPro" id="IPR006116">
    <property type="entry name" value="NT_2-5OAS_ClassI-CCAase"/>
</dbReference>
<protein>
    <submittedName>
        <fullName evidence="6">Nucleotidyltransferase</fullName>
    </submittedName>
</protein>
<name>A0AAU1U207_9ACTN</name>
<evidence type="ECO:0000256" key="3">
    <source>
        <dbReference type="ARBA" id="ARBA00022741"/>
    </source>
</evidence>
<dbReference type="EMBL" id="CP108195">
    <property type="protein sequence ID" value="WTS11911.1"/>
    <property type="molecule type" value="Genomic_DNA"/>
</dbReference>
<keyword evidence="4" id="KW-0051">Antiviral defense</keyword>
<dbReference type="InterPro" id="IPR058909">
    <property type="entry name" value="CD_NTase_C"/>
</dbReference>
<dbReference type="GO" id="GO:0016779">
    <property type="term" value="F:nucleotidyltransferase activity"/>
    <property type="evidence" value="ECO:0007669"/>
    <property type="project" value="InterPro"/>
</dbReference>
<dbReference type="GO" id="GO:0051607">
    <property type="term" value="P:defense response to virus"/>
    <property type="evidence" value="ECO:0007669"/>
    <property type="project" value="UniProtKB-KW"/>
</dbReference>
<evidence type="ECO:0000256" key="1">
    <source>
        <dbReference type="ARBA" id="ARBA00022679"/>
    </source>
</evidence>
<accession>A0AAU1U207</accession>
<organism evidence="6">
    <name type="scientific">Streptomyces sp. NBC_00119</name>
    <dbReference type="NCBI Taxonomy" id="2975659"/>
    <lineage>
        <taxon>Bacteria</taxon>
        <taxon>Bacillati</taxon>
        <taxon>Actinomycetota</taxon>
        <taxon>Actinomycetes</taxon>
        <taxon>Kitasatosporales</taxon>
        <taxon>Streptomycetaceae</taxon>
        <taxon>Streptomyces</taxon>
    </lineage>
</organism>
<gene>
    <name evidence="6" type="ORF">OHU69_13255</name>
</gene>
<proteinExistence type="predicted"/>
<evidence type="ECO:0000256" key="2">
    <source>
        <dbReference type="ARBA" id="ARBA00022695"/>
    </source>
</evidence>
<keyword evidence="3" id="KW-0547">Nucleotide-binding</keyword>
<dbReference type="CDD" id="cd05400">
    <property type="entry name" value="NT_2-5OAS_ClassI-CCAase"/>
    <property type="match status" value="1"/>
</dbReference>
<reference evidence="6" key="1">
    <citation type="submission" date="2022-10" db="EMBL/GenBank/DDBJ databases">
        <title>The complete genomes of actinobacterial strains from the NBC collection.</title>
        <authorList>
            <person name="Joergensen T.S."/>
            <person name="Alvarez Arevalo M."/>
            <person name="Sterndorff E.B."/>
            <person name="Faurdal D."/>
            <person name="Vuksanovic O."/>
            <person name="Mourched A.-S."/>
            <person name="Charusanti P."/>
            <person name="Shaw S."/>
            <person name="Blin K."/>
            <person name="Weber T."/>
        </authorList>
    </citation>
    <scope>NUCLEOTIDE SEQUENCE</scope>
    <source>
        <strain evidence="6">NBC_00119</strain>
    </source>
</reference>
<dbReference type="Pfam" id="PF26305">
    <property type="entry name" value="CD_NTase_C"/>
    <property type="match status" value="1"/>
</dbReference>
<dbReference type="InterPro" id="IPR043519">
    <property type="entry name" value="NT_sf"/>
</dbReference>
<evidence type="ECO:0000259" key="5">
    <source>
        <dbReference type="Pfam" id="PF26305"/>
    </source>
</evidence>
<dbReference type="Gene3D" id="3.30.460.10">
    <property type="entry name" value="Beta Polymerase, domain 2"/>
    <property type="match status" value="1"/>
</dbReference>
<dbReference type="AlphaFoldDB" id="A0AAU1U207"/>
<evidence type="ECO:0000313" key="6">
    <source>
        <dbReference type="EMBL" id="WTS11911.1"/>
    </source>
</evidence>
<feature type="domain" description="cGAS/DncV-like nucleotidyltransferase C-terminal helical" evidence="5">
    <location>
        <begin position="183"/>
        <end position="300"/>
    </location>
</feature>